<dbReference type="RefSeq" id="XP_005829973.1">
    <property type="nucleotide sequence ID" value="XM_005829916.1"/>
</dbReference>
<dbReference type="GeneID" id="17299644"/>
<dbReference type="KEGG" id="gtt:GUITHDRAFT_140847"/>
<evidence type="ECO:0000313" key="1">
    <source>
        <dbReference type="EMBL" id="EKX42993.1"/>
    </source>
</evidence>
<dbReference type="EMBL" id="JH993013">
    <property type="protein sequence ID" value="EKX42993.1"/>
    <property type="molecule type" value="Genomic_DNA"/>
</dbReference>
<evidence type="ECO:0000313" key="2">
    <source>
        <dbReference type="EnsemblProtists" id="EKX42993"/>
    </source>
</evidence>
<accession>L1J390</accession>
<name>L1J390_GUITC</name>
<protein>
    <submittedName>
        <fullName evidence="1 2">Uncharacterized protein</fullName>
    </submittedName>
</protein>
<dbReference type="PaxDb" id="55529-EKX42993"/>
<proteinExistence type="predicted"/>
<dbReference type="HOGENOM" id="CLU_2101590_0_0_1"/>
<reference evidence="3" key="2">
    <citation type="submission" date="2012-11" db="EMBL/GenBank/DDBJ databases">
        <authorList>
            <person name="Kuo A."/>
            <person name="Curtis B.A."/>
            <person name="Tanifuji G."/>
            <person name="Burki F."/>
            <person name="Gruber A."/>
            <person name="Irimia M."/>
            <person name="Maruyama S."/>
            <person name="Arias M.C."/>
            <person name="Ball S.G."/>
            <person name="Gile G.H."/>
            <person name="Hirakawa Y."/>
            <person name="Hopkins J.F."/>
            <person name="Rensing S.A."/>
            <person name="Schmutz J."/>
            <person name="Symeonidi A."/>
            <person name="Elias M."/>
            <person name="Eveleigh R.J."/>
            <person name="Herman E.K."/>
            <person name="Klute M.J."/>
            <person name="Nakayama T."/>
            <person name="Obornik M."/>
            <person name="Reyes-Prieto A."/>
            <person name="Armbrust E.V."/>
            <person name="Aves S.J."/>
            <person name="Beiko R.G."/>
            <person name="Coutinho P."/>
            <person name="Dacks J.B."/>
            <person name="Durnford D.G."/>
            <person name="Fast N.M."/>
            <person name="Green B.R."/>
            <person name="Grisdale C."/>
            <person name="Hempe F."/>
            <person name="Henrissat B."/>
            <person name="Hoppner M.P."/>
            <person name="Ishida K.-I."/>
            <person name="Kim E."/>
            <person name="Koreny L."/>
            <person name="Kroth P.G."/>
            <person name="Liu Y."/>
            <person name="Malik S.-B."/>
            <person name="Maier U.G."/>
            <person name="McRose D."/>
            <person name="Mock T."/>
            <person name="Neilson J.A."/>
            <person name="Onodera N.T."/>
            <person name="Poole A.M."/>
            <person name="Pritham E.J."/>
            <person name="Richards T.A."/>
            <person name="Rocap G."/>
            <person name="Roy S.W."/>
            <person name="Sarai C."/>
            <person name="Schaack S."/>
            <person name="Shirato S."/>
            <person name="Slamovits C.H."/>
            <person name="Spencer D.F."/>
            <person name="Suzuki S."/>
            <person name="Worden A.Z."/>
            <person name="Zauner S."/>
            <person name="Barry K."/>
            <person name="Bell C."/>
            <person name="Bharti A.K."/>
            <person name="Crow J.A."/>
            <person name="Grimwood J."/>
            <person name="Kramer R."/>
            <person name="Lindquist E."/>
            <person name="Lucas S."/>
            <person name="Salamov A."/>
            <person name="McFadden G.I."/>
            <person name="Lane C.E."/>
            <person name="Keeling P.J."/>
            <person name="Gray M.W."/>
            <person name="Grigoriev I.V."/>
            <person name="Archibald J.M."/>
        </authorList>
    </citation>
    <scope>NUCLEOTIDE SEQUENCE</scope>
    <source>
        <strain evidence="3">CCMP2712</strain>
    </source>
</reference>
<organism evidence="1">
    <name type="scientific">Guillardia theta (strain CCMP2712)</name>
    <name type="common">Cryptophyte</name>
    <dbReference type="NCBI Taxonomy" id="905079"/>
    <lineage>
        <taxon>Eukaryota</taxon>
        <taxon>Cryptophyceae</taxon>
        <taxon>Pyrenomonadales</taxon>
        <taxon>Geminigeraceae</taxon>
        <taxon>Guillardia</taxon>
    </lineage>
</organism>
<dbReference type="Proteomes" id="UP000011087">
    <property type="component" value="Unassembled WGS sequence"/>
</dbReference>
<reference evidence="2" key="3">
    <citation type="submission" date="2016-03" db="UniProtKB">
        <authorList>
            <consortium name="EnsemblProtists"/>
        </authorList>
    </citation>
    <scope>IDENTIFICATION</scope>
</reference>
<keyword evidence="3" id="KW-1185">Reference proteome</keyword>
<dbReference type="AlphaFoldDB" id="L1J390"/>
<gene>
    <name evidence="1" type="ORF">GUITHDRAFT_140847</name>
</gene>
<evidence type="ECO:0000313" key="3">
    <source>
        <dbReference type="Proteomes" id="UP000011087"/>
    </source>
</evidence>
<sequence length="116" mass="13126">MASLVSRPLLSALPAQVLLATRARAITSRRLSTLLTPTQQPLLLDDSAEPALWQCLPDWCKGHKKYNQVFILGESLSARKDRLEDKRAPVKPGSFASAIQRRRRRYTVAQDPFWGR</sequence>
<reference evidence="1 3" key="1">
    <citation type="journal article" date="2012" name="Nature">
        <title>Algal genomes reveal evolutionary mosaicism and the fate of nucleomorphs.</title>
        <authorList>
            <consortium name="DOE Joint Genome Institute"/>
            <person name="Curtis B.A."/>
            <person name="Tanifuji G."/>
            <person name="Burki F."/>
            <person name="Gruber A."/>
            <person name="Irimia M."/>
            <person name="Maruyama S."/>
            <person name="Arias M.C."/>
            <person name="Ball S.G."/>
            <person name="Gile G.H."/>
            <person name="Hirakawa Y."/>
            <person name="Hopkins J.F."/>
            <person name="Kuo A."/>
            <person name="Rensing S.A."/>
            <person name="Schmutz J."/>
            <person name="Symeonidi A."/>
            <person name="Elias M."/>
            <person name="Eveleigh R.J."/>
            <person name="Herman E.K."/>
            <person name="Klute M.J."/>
            <person name="Nakayama T."/>
            <person name="Obornik M."/>
            <person name="Reyes-Prieto A."/>
            <person name="Armbrust E.V."/>
            <person name="Aves S.J."/>
            <person name="Beiko R.G."/>
            <person name="Coutinho P."/>
            <person name="Dacks J.B."/>
            <person name="Durnford D.G."/>
            <person name="Fast N.M."/>
            <person name="Green B.R."/>
            <person name="Grisdale C.J."/>
            <person name="Hempel F."/>
            <person name="Henrissat B."/>
            <person name="Hoppner M.P."/>
            <person name="Ishida K."/>
            <person name="Kim E."/>
            <person name="Koreny L."/>
            <person name="Kroth P.G."/>
            <person name="Liu Y."/>
            <person name="Malik S.B."/>
            <person name="Maier U.G."/>
            <person name="McRose D."/>
            <person name="Mock T."/>
            <person name="Neilson J.A."/>
            <person name="Onodera N.T."/>
            <person name="Poole A.M."/>
            <person name="Pritham E.J."/>
            <person name="Richards T.A."/>
            <person name="Rocap G."/>
            <person name="Roy S.W."/>
            <person name="Sarai C."/>
            <person name="Schaack S."/>
            <person name="Shirato S."/>
            <person name="Slamovits C.H."/>
            <person name="Spencer D.F."/>
            <person name="Suzuki S."/>
            <person name="Worden A.Z."/>
            <person name="Zauner S."/>
            <person name="Barry K."/>
            <person name="Bell C."/>
            <person name="Bharti A.K."/>
            <person name="Crow J.A."/>
            <person name="Grimwood J."/>
            <person name="Kramer R."/>
            <person name="Lindquist E."/>
            <person name="Lucas S."/>
            <person name="Salamov A."/>
            <person name="McFadden G.I."/>
            <person name="Lane C.E."/>
            <person name="Keeling P.J."/>
            <person name="Gray M.W."/>
            <person name="Grigoriev I.V."/>
            <person name="Archibald J.M."/>
        </authorList>
    </citation>
    <scope>NUCLEOTIDE SEQUENCE</scope>
    <source>
        <strain evidence="1 3">CCMP2712</strain>
    </source>
</reference>
<dbReference type="EnsemblProtists" id="EKX42993">
    <property type="protein sequence ID" value="EKX42993"/>
    <property type="gene ID" value="GUITHDRAFT_140847"/>
</dbReference>